<feature type="compositionally biased region" description="Acidic residues" evidence="2">
    <location>
        <begin position="367"/>
        <end position="386"/>
    </location>
</feature>
<dbReference type="KEGG" id="lbc:LACBIDRAFT_335270"/>
<keyword evidence="4" id="KW-1185">Reference proteome</keyword>
<dbReference type="GeneID" id="6085810"/>
<reference evidence="3 4" key="1">
    <citation type="journal article" date="2008" name="Nature">
        <title>The genome of Laccaria bicolor provides insights into mycorrhizal symbiosis.</title>
        <authorList>
            <person name="Martin F."/>
            <person name="Aerts A."/>
            <person name="Ahren D."/>
            <person name="Brun A."/>
            <person name="Danchin E.G.J."/>
            <person name="Duchaussoy F."/>
            <person name="Gibon J."/>
            <person name="Kohler A."/>
            <person name="Lindquist E."/>
            <person name="Pereda V."/>
            <person name="Salamov A."/>
            <person name="Shapiro H.J."/>
            <person name="Wuyts J."/>
            <person name="Blaudez D."/>
            <person name="Buee M."/>
            <person name="Brokstein P."/>
            <person name="Canbaeck B."/>
            <person name="Cohen D."/>
            <person name="Courty P.E."/>
            <person name="Coutinho P.M."/>
            <person name="Delaruelle C."/>
            <person name="Detter J.C."/>
            <person name="Deveau A."/>
            <person name="DiFazio S."/>
            <person name="Duplessis S."/>
            <person name="Fraissinet-Tachet L."/>
            <person name="Lucic E."/>
            <person name="Frey-Klett P."/>
            <person name="Fourrey C."/>
            <person name="Feussner I."/>
            <person name="Gay G."/>
            <person name="Grimwood J."/>
            <person name="Hoegger P.J."/>
            <person name="Jain P."/>
            <person name="Kilaru S."/>
            <person name="Labbe J."/>
            <person name="Lin Y.C."/>
            <person name="Legue V."/>
            <person name="Le Tacon F."/>
            <person name="Marmeisse R."/>
            <person name="Melayah D."/>
            <person name="Montanini B."/>
            <person name="Muratet M."/>
            <person name="Nehls U."/>
            <person name="Niculita-Hirzel H."/>
            <person name="Oudot-Le Secq M.P."/>
            <person name="Peter M."/>
            <person name="Quesneville H."/>
            <person name="Rajashekar B."/>
            <person name="Reich M."/>
            <person name="Rouhier N."/>
            <person name="Schmutz J."/>
            <person name="Yin T."/>
            <person name="Chalot M."/>
            <person name="Henrissat B."/>
            <person name="Kuees U."/>
            <person name="Lucas S."/>
            <person name="Van de Peer Y."/>
            <person name="Podila G.K."/>
            <person name="Polle A."/>
            <person name="Pukkila P.J."/>
            <person name="Richardson P.M."/>
            <person name="Rouze P."/>
            <person name="Sanders I.R."/>
            <person name="Stajich J.E."/>
            <person name="Tunlid A."/>
            <person name="Tuskan G."/>
            <person name="Grigoriev I.V."/>
        </authorList>
    </citation>
    <scope>NUCLEOTIDE SEQUENCE [LARGE SCALE GENOMIC DNA]</scope>
    <source>
        <strain evidence="4">S238N-H82 / ATCC MYA-4686</strain>
    </source>
</reference>
<dbReference type="OrthoDB" id="3259165at2759"/>
<accession>B0E1V4</accession>
<evidence type="ECO:0000256" key="2">
    <source>
        <dbReference type="SAM" id="MobiDB-lite"/>
    </source>
</evidence>
<evidence type="ECO:0000256" key="1">
    <source>
        <dbReference type="SAM" id="Coils"/>
    </source>
</evidence>
<keyword evidence="1" id="KW-0175">Coiled coil</keyword>
<dbReference type="HOGENOM" id="CLU_502539_0_0_1"/>
<evidence type="ECO:0000313" key="3">
    <source>
        <dbReference type="EMBL" id="EDQ99188.1"/>
    </source>
</evidence>
<dbReference type="InParanoid" id="B0E1V4"/>
<protein>
    <submittedName>
        <fullName evidence="3">Predicted protein</fullName>
    </submittedName>
</protein>
<feature type="compositionally biased region" description="Basic and acidic residues" evidence="2">
    <location>
        <begin position="452"/>
        <end position="464"/>
    </location>
</feature>
<name>B0E1V4_LACBS</name>
<dbReference type="PANTHER" id="PTHR33096">
    <property type="entry name" value="CXC2 DOMAIN-CONTAINING PROTEIN"/>
    <property type="match status" value="1"/>
</dbReference>
<dbReference type="Proteomes" id="UP000001194">
    <property type="component" value="Unassembled WGS sequence"/>
</dbReference>
<feature type="region of interest" description="Disordered" evidence="2">
    <location>
        <begin position="365"/>
        <end position="386"/>
    </location>
</feature>
<organism evidence="4">
    <name type="scientific">Laccaria bicolor (strain S238N-H82 / ATCC MYA-4686)</name>
    <name type="common">Bicoloured deceiver</name>
    <name type="synonym">Laccaria laccata var. bicolor</name>
    <dbReference type="NCBI Taxonomy" id="486041"/>
    <lineage>
        <taxon>Eukaryota</taxon>
        <taxon>Fungi</taxon>
        <taxon>Dikarya</taxon>
        <taxon>Basidiomycota</taxon>
        <taxon>Agaricomycotina</taxon>
        <taxon>Agaricomycetes</taxon>
        <taxon>Agaricomycetidae</taxon>
        <taxon>Agaricales</taxon>
        <taxon>Agaricineae</taxon>
        <taxon>Hydnangiaceae</taxon>
        <taxon>Laccaria</taxon>
    </lineage>
</organism>
<dbReference type="InterPro" id="IPR040521">
    <property type="entry name" value="KDZ"/>
</dbReference>
<dbReference type="RefSeq" id="XP_001890155.1">
    <property type="nucleotide sequence ID" value="XM_001890120.1"/>
</dbReference>
<proteinExistence type="predicted"/>
<gene>
    <name evidence="3" type="ORF">LACBIDRAFT_335270</name>
</gene>
<sequence length="542" mass="62827">MVCEPGIKVPNSVLNLCEDSFTAADEKRVKASTQFFSDTGLMAMLCRHDWVLWLANMTSAGEKQHYVLVLLERLFDHLPSTACCFTLMVIIDTQAKHLDRKSLMGLGDWLRRKWNAAILRRNEATAVLAELQQKNITEDLLRENWAAQMAHQTKPSPRQAKNLADKVIQEILELKDSMTELKAELYKFETMIQKGKYDDGWEVSECKFELDSLEQAYRKTTTNKSQIKRKEPGIQKLAKKYNDICAELEKMIKRKEIPHGACAPHRIATDGLFKLDVDDDIWQDVGLDDMDLCSGREIPQWLGDEGVQKGIKSLMELDRCQKELRRLSYERSAMQEWFEEEWKCVMMAMEIEELALAQNWESSEMTMENEIDGKEEDESDDDEDQEDDACEKIDYCSLISLFCLQKHPRYFSVLLLFSESIFWKEFIVHKFTIKTQEKEEGRQGEKKRRRGRKEEKEKNNKELGELLSVKDGNTGVGGIRCNLREKKRKIKALCQLDGNTDVVGVCNLREKRKIKALCQFDGNTDMWVGYADKVQLEIPELK</sequence>
<feature type="region of interest" description="Disordered" evidence="2">
    <location>
        <begin position="438"/>
        <end position="464"/>
    </location>
</feature>
<dbReference type="PANTHER" id="PTHR33096:SF1">
    <property type="entry name" value="CXC1-LIKE CYSTEINE CLUSTER ASSOCIATED WITH KDZ TRANSPOSASES DOMAIN-CONTAINING PROTEIN"/>
    <property type="match status" value="1"/>
</dbReference>
<dbReference type="EMBL" id="DS547170">
    <property type="protein sequence ID" value="EDQ99188.1"/>
    <property type="molecule type" value="Genomic_DNA"/>
</dbReference>
<feature type="coiled-coil region" evidence="1">
    <location>
        <begin position="210"/>
        <end position="254"/>
    </location>
</feature>
<dbReference type="AlphaFoldDB" id="B0E1V4"/>
<dbReference type="Pfam" id="PF18758">
    <property type="entry name" value="KDZ"/>
    <property type="match status" value="1"/>
</dbReference>
<evidence type="ECO:0000313" key="4">
    <source>
        <dbReference type="Proteomes" id="UP000001194"/>
    </source>
</evidence>